<dbReference type="Pfam" id="PF01764">
    <property type="entry name" value="Lipase_3"/>
    <property type="match status" value="1"/>
</dbReference>
<feature type="domain" description="Fungal lipase-type" evidence="4">
    <location>
        <begin position="126"/>
        <end position="209"/>
    </location>
</feature>
<reference evidence="5 6" key="1">
    <citation type="submission" date="2023-01" db="EMBL/GenBank/DDBJ databases">
        <title>Analysis of 21 Apiospora genomes using comparative genomics revels a genus with tremendous synthesis potential of carbohydrate active enzymes and secondary metabolites.</title>
        <authorList>
            <person name="Sorensen T."/>
        </authorList>
    </citation>
    <scope>NUCLEOTIDE SEQUENCE [LARGE SCALE GENOMIC DNA]</scope>
    <source>
        <strain evidence="5 6">CBS 33761</strain>
    </source>
</reference>
<name>A0ABR1U8D0_9PEZI</name>
<organism evidence="5 6">
    <name type="scientific">Apiospora rasikravindrae</name>
    <dbReference type="NCBI Taxonomy" id="990691"/>
    <lineage>
        <taxon>Eukaryota</taxon>
        <taxon>Fungi</taxon>
        <taxon>Dikarya</taxon>
        <taxon>Ascomycota</taxon>
        <taxon>Pezizomycotina</taxon>
        <taxon>Sordariomycetes</taxon>
        <taxon>Xylariomycetidae</taxon>
        <taxon>Amphisphaeriales</taxon>
        <taxon>Apiosporaceae</taxon>
        <taxon>Apiospora</taxon>
    </lineage>
</organism>
<dbReference type="Proteomes" id="UP001444661">
    <property type="component" value="Unassembled WGS sequence"/>
</dbReference>
<dbReference type="EMBL" id="JAQQWK010000001">
    <property type="protein sequence ID" value="KAK8054982.1"/>
    <property type="molecule type" value="Genomic_DNA"/>
</dbReference>
<protein>
    <submittedName>
        <fullName evidence="5">Lipase</fullName>
    </submittedName>
</protein>
<comment type="similarity">
    <text evidence="1">Belongs to the AB hydrolase superfamily. Lipase family. Class 3 subfamily.</text>
</comment>
<comment type="catalytic activity">
    <reaction evidence="3">
        <text>a monoacylglycerol + H2O = glycerol + a fatty acid + H(+)</text>
        <dbReference type="Rhea" id="RHEA:15245"/>
        <dbReference type="ChEBI" id="CHEBI:15377"/>
        <dbReference type="ChEBI" id="CHEBI:15378"/>
        <dbReference type="ChEBI" id="CHEBI:17408"/>
        <dbReference type="ChEBI" id="CHEBI:17754"/>
        <dbReference type="ChEBI" id="CHEBI:28868"/>
    </reaction>
</comment>
<evidence type="ECO:0000313" key="6">
    <source>
        <dbReference type="Proteomes" id="UP001444661"/>
    </source>
</evidence>
<sequence>MDRSTDSTSNSTAASQAVLLARDNLLQALDGMEYEDTTHSTPDAASLDYIRRIECYSNHKVCGTLERCDLKPAEWQKVCYAAQEAKEIHKMPRSSVQSTLVSGAMTGTNKTYSVTKRTEDGIQYLIIAIRATRTPFDWMVNLNADLVDLAELTSDVKCHKGFLSVARNMRSSIEDAVKEQTSMLDGPVNVILTGHSSGAAVAQLLYAVLFAPDTTNAGEFCKARHI</sequence>
<dbReference type="Gene3D" id="3.40.50.1820">
    <property type="entry name" value="alpha/beta hydrolase"/>
    <property type="match status" value="1"/>
</dbReference>
<evidence type="ECO:0000313" key="5">
    <source>
        <dbReference type="EMBL" id="KAK8054982.1"/>
    </source>
</evidence>
<evidence type="ECO:0000256" key="1">
    <source>
        <dbReference type="ARBA" id="ARBA00043996"/>
    </source>
</evidence>
<comment type="catalytic activity">
    <reaction evidence="2">
        <text>a diacylglycerol + H2O = a monoacylglycerol + a fatty acid + H(+)</text>
        <dbReference type="Rhea" id="RHEA:32731"/>
        <dbReference type="ChEBI" id="CHEBI:15377"/>
        <dbReference type="ChEBI" id="CHEBI:15378"/>
        <dbReference type="ChEBI" id="CHEBI:17408"/>
        <dbReference type="ChEBI" id="CHEBI:18035"/>
        <dbReference type="ChEBI" id="CHEBI:28868"/>
    </reaction>
</comment>
<evidence type="ECO:0000256" key="3">
    <source>
        <dbReference type="ARBA" id="ARBA00048461"/>
    </source>
</evidence>
<dbReference type="PANTHER" id="PTHR45856">
    <property type="entry name" value="ALPHA/BETA-HYDROLASES SUPERFAMILY PROTEIN"/>
    <property type="match status" value="1"/>
</dbReference>
<dbReference type="PANTHER" id="PTHR45856:SF24">
    <property type="entry name" value="FUNGAL LIPASE-LIKE DOMAIN-CONTAINING PROTEIN"/>
    <property type="match status" value="1"/>
</dbReference>
<dbReference type="CDD" id="cd00519">
    <property type="entry name" value="Lipase_3"/>
    <property type="match status" value="1"/>
</dbReference>
<dbReference type="SUPFAM" id="SSF53474">
    <property type="entry name" value="alpha/beta-Hydrolases"/>
    <property type="match status" value="1"/>
</dbReference>
<evidence type="ECO:0000256" key="2">
    <source>
        <dbReference type="ARBA" id="ARBA00047591"/>
    </source>
</evidence>
<keyword evidence="6" id="KW-1185">Reference proteome</keyword>
<dbReference type="InterPro" id="IPR029058">
    <property type="entry name" value="AB_hydrolase_fold"/>
</dbReference>
<gene>
    <name evidence="5" type="ORF">PG993_000209</name>
</gene>
<accession>A0ABR1U8D0</accession>
<dbReference type="InterPro" id="IPR051218">
    <property type="entry name" value="Sec_MonoDiacylglyc_Lipase"/>
</dbReference>
<evidence type="ECO:0000259" key="4">
    <source>
        <dbReference type="Pfam" id="PF01764"/>
    </source>
</evidence>
<proteinExistence type="inferred from homology"/>
<comment type="caution">
    <text evidence="5">The sequence shown here is derived from an EMBL/GenBank/DDBJ whole genome shotgun (WGS) entry which is preliminary data.</text>
</comment>
<dbReference type="InterPro" id="IPR002921">
    <property type="entry name" value="Fungal_lipase-type"/>
</dbReference>